<evidence type="ECO:0000256" key="3">
    <source>
        <dbReference type="ARBA" id="ARBA00022679"/>
    </source>
</evidence>
<sequence>MAARKPLQYTLALLKPDICANPLLPPKIIDTIRARELNVIQQKPLLWSQADAEAFYGEHRGKFFFERLCGYMTSGPFMALVLSSPNAIKDWRALIGPTHPVRARINAPDTLRALYGLTDTRNSFHGSGGSFNSSDSPENARQEIEFFFKDFNVDAQHKVN</sequence>
<feature type="binding site" evidence="7">
    <location>
        <position position="15"/>
    </location>
    <ligand>
        <name>ATP</name>
        <dbReference type="ChEBI" id="CHEBI:30616"/>
    </ligand>
</feature>
<dbReference type="PANTHER" id="PTHR46161:SF3">
    <property type="entry name" value="NUCLEOSIDE DIPHOSPHATE KINASE DDB_G0292928-RELATED"/>
    <property type="match status" value="1"/>
</dbReference>
<feature type="binding site" evidence="7">
    <location>
        <position position="122"/>
    </location>
    <ligand>
        <name>ATP</name>
        <dbReference type="ChEBI" id="CHEBI:30616"/>
    </ligand>
</feature>
<name>A0A8H7PTR2_9FUNG</name>
<keyword evidence="3" id="KW-0808">Transferase</keyword>
<proteinExistence type="inferred from homology"/>
<evidence type="ECO:0000313" key="9">
    <source>
        <dbReference type="EMBL" id="KAG2179668.1"/>
    </source>
</evidence>
<dbReference type="SMART" id="SM00562">
    <property type="entry name" value="NDK"/>
    <property type="match status" value="1"/>
</dbReference>
<feature type="binding site" evidence="7">
    <location>
        <position position="112"/>
    </location>
    <ligand>
        <name>ATP</name>
        <dbReference type="ChEBI" id="CHEBI:30616"/>
    </ligand>
</feature>
<evidence type="ECO:0000256" key="2">
    <source>
        <dbReference type="ARBA" id="ARBA00017632"/>
    </source>
</evidence>
<organism evidence="9 10">
    <name type="scientific">Umbelopsis vinacea</name>
    <dbReference type="NCBI Taxonomy" id="44442"/>
    <lineage>
        <taxon>Eukaryota</taxon>
        <taxon>Fungi</taxon>
        <taxon>Fungi incertae sedis</taxon>
        <taxon>Mucoromycota</taxon>
        <taxon>Mucoromycotina</taxon>
        <taxon>Umbelopsidomycetes</taxon>
        <taxon>Umbelopsidales</taxon>
        <taxon>Umbelopsidaceae</taxon>
        <taxon>Umbelopsis</taxon>
    </lineage>
</organism>
<protein>
    <recommendedName>
        <fullName evidence="2">Nucleoside diphosphate kinase</fullName>
    </recommendedName>
</protein>
<feature type="binding site" evidence="7">
    <location>
        <position position="64"/>
    </location>
    <ligand>
        <name>ATP</name>
        <dbReference type="ChEBI" id="CHEBI:30616"/>
    </ligand>
</feature>
<dbReference type="Gene3D" id="3.30.70.141">
    <property type="entry name" value="Nucleoside diphosphate kinase-like domain"/>
    <property type="match status" value="1"/>
</dbReference>
<keyword evidence="5" id="KW-0418">Kinase</keyword>
<dbReference type="InterPro" id="IPR034907">
    <property type="entry name" value="NDK-like_dom"/>
</dbReference>
<evidence type="ECO:0000259" key="8">
    <source>
        <dbReference type="SMART" id="SM00562"/>
    </source>
</evidence>
<dbReference type="GO" id="GO:0005524">
    <property type="term" value="F:ATP binding"/>
    <property type="evidence" value="ECO:0007669"/>
    <property type="project" value="UniProtKB-KW"/>
</dbReference>
<dbReference type="OrthoDB" id="2162449at2759"/>
<accession>A0A8H7PTR2</accession>
<dbReference type="SUPFAM" id="SSF54919">
    <property type="entry name" value="Nucleoside diphosphate kinase, NDK"/>
    <property type="match status" value="1"/>
</dbReference>
<evidence type="ECO:0000256" key="6">
    <source>
        <dbReference type="ARBA" id="ARBA00022840"/>
    </source>
</evidence>
<comment type="caution">
    <text evidence="9">The sequence shown here is derived from an EMBL/GenBank/DDBJ whole genome shotgun (WGS) entry which is preliminary data.</text>
</comment>
<reference evidence="9" key="1">
    <citation type="submission" date="2020-12" db="EMBL/GenBank/DDBJ databases">
        <title>Metabolic potential, ecology and presence of endohyphal bacteria is reflected in genomic diversity of Mucoromycotina.</title>
        <authorList>
            <person name="Muszewska A."/>
            <person name="Okrasinska A."/>
            <person name="Steczkiewicz K."/>
            <person name="Drgas O."/>
            <person name="Orlowska M."/>
            <person name="Perlinska-Lenart U."/>
            <person name="Aleksandrzak-Piekarczyk T."/>
            <person name="Szatraj K."/>
            <person name="Zielenkiewicz U."/>
            <person name="Pilsyk S."/>
            <person name="Malc E."/>
            <person name="Mieczkowski P."/>
            <person name="Kruszewska J.S."/>
            <person name="Biernat P."/>
            <person name="Pawlowska J."/>
        </authorList>
    </citation>
    <scope>NUCLEOTIDE SEQUENCE</scope>
    <source>
        <strain evidence="9">WA0000051536</strain>
    </source>
</reference>
<feature type="binding site" evidence="7">
    <location>
        <position position="98"/>
    </location>
    <ligand>
        <name>ATP</name>
        <dbReference type="ChEBI" id="CHEBI:30616"/>
    </ligand>
</feature>
<dbReference type="GO" id="GO:0016301">
    <property type="term" value="F:kinase activity"/>
    <property type="evidence" value="ECO:0007669"/>
    <property type="project" value="UniProtKB-KW"/>
</dbReference>
<gene>
    <name evidence="9" type="ORF">INT44_006516</name>
</gene>
<dbReference type="PROSITE" id="PS51374">
    <property type="entry name" value="NDPK_LIKE"/>
    <property type="match status" value="1"/>
</dbReference>
<evidence type="ECO:0000256" key="7">
    <source>
        <dbReference type="PROSITE-ProRule" id="PRU00706"/>
    </source>
</evidence>
<evidence type="ECO:0000313" key="10">
    <source>
        <dbReference type="Proteomes" id="UP000612746"/>
    </source>
</evidence>
<feature type="active site" description="Pros-phosphohistidine intermediate" evidence="7">
    <location>
        <position position="125"/>
    </location>
</feature>
<feature type="non-terminal residue" evidence="9">
    <location>
        <position position="1"/>
    </location>
</feature>
<comment type="similarity">
    <text evidence="1 7">Belongs to the NDK family.</text>
</comment>
<dbReference type="PANTHER" id="PTHR46161">
    <property type="entry name" value="NUCLEOSIDE DIPHOSPHATE KINASE"/>
    <property type="match status" value="1"/>
</dbReference>
<keyword evidence="10" id="KW-1185">Reference proteome</keyword>
<feature type="binding site" evidence="7">
    <location>
        <position position="92"/>
    </location>
    <ligand>
        <name>ATP</name>
        <dbReference type="ChEBI" id="CHEBI:30616"/>
    </ligand>
</feature>
<feature type="domain" description="Nucleoside diphosphate kinase-like" evidence="8">
    <location>
        <begin position="7"/>
        <end position="155"/>
    </location>
</feature>
<keyword evidence="6" id="KW-0067">ATP-binding</keyword>
<dbReference type="Proteomes" id="UP000612746">
    <property type="component" value="Unassembled WGS sequence"/>
</dbReference>
<evidence type="ECO:0000256" key="1">
    <source>
        <dbReference type="ARBA" id="ARBA00008142"/>
    </source>
</evidence>
<evidence type="ECO:0000256" key="4">
    <source>
        <dbReference type="ARBA" id="ARBA00022741"/>
    </source>
</evidence>
<dbReference type="Pfam" id="PF00334">
    <property type="entry name" value="NDK"/>
    <property type="match status" value="1"/>
</dbReference>
<dbReference type="EMBL" id="JAEPRA010000010">
    <property type="protein sequence ID" value="KAG2179668.1"/>
    <property type="molecule type" value="Genomic_DNA"/>
</dbReference>
<dbReference type="AlphaFoldDB" id="A0A8H7PTR2"/>
<evidence type="ECO:0000256" key="5">
    <source>
        <dbReference type="ARBA" id="ARBA00022777"/>
    </source>
</evidence>
<keyword evidence="4" id="KW-0547">Nucleotide-binding</keyword>
<dbReference type="InterPro" id="IPR036850">
    <property type="entry name" value="NDK-like_dom_sf"/>
</dbReference>